<name>A0ACD0WE45_CLALS</name>
<dbReference type="Proteomes" id="UP000326582">
    <property type="component" value="Chromosome 1"/>
</dbReference>
<proteinExistence type="predicted"/>
<sequence>MFQKWPWAMQRKGHGPIVYGKRSWGGQSNMSSEHRNLLAYGSFVLFGVCLFTDFLATYSTAPPELLVF</sequence>
<dbReference type="EMBL" id="CP038484">
    <property type="protein sequence ID" value="QFZ25538.1"/>
    <property type="molecule type" value="Genomic_DNA"/>
</dbReference>
<evidence type="ECO:0000313" key="2">
    <source>
        <dbReference type="Proteomes" id="UP000326582"/>
    </source>
</evidence>
<keyword evidence="2" id="KW-1185">Reference proteome</keyword>
<gene>
    <name evidence="1" type="ORF">EJF14_10635</name>
</gene>
<organism evidence="1 2">
    <name type="scientific">Clavispora lusitaniae</name>
    <name type="common">Candida lusitaniae</name>
    <dbReference type="NCBI Taxonomy" id="36911"/>
    <lineage>
        <taxon>Eukaryota</taxon>
        <taxon>Fungi</taxon>
        <taxon>Dikarya</taxon>
        <taxon>Ascomycota</taxon>
        <taxon>Saccharomycotina</taxon>
        <taxon>Pichiomycetes</taxon>
        <taxon>Metschnikowiaceae</taxon>
        <taxon>Clavispora</taxon>
    </lineage>
</organism>
<reference evidence="2" key="1">
    <citation type="journal article" date="2019" name="MBio">
        <title>Comparative genomics for the elucidation of multidrug resistance (MDR) in Candida lusitaniae.</title>
        <authorList>
            <person name="Kannan A."/>
            <person name="Asner S.A."/>
            <person name="Trachsel E."/>
            <person name="Kelly S."/>
            <person name="Parker J."/>
            <person name="Sanglard D."/>
        </authorList>
    </citation>
    <scope>NUCLEOTIDE SEQUENCE [LARGE SCALE GENOMIC DNA]</scope>
    <source>
        <strain evidence="2">P1</strain>
    </source>
</reference>
<accession>A0ACD0WE45</accession>
<evidence type="ECO:0000313" key="1">
    <source>
        <dbReference type="EMBL" id="QFZ25538.1"/>
    </source>
</evidence>
<protein>
    <submittedName>
        <fullName evidence="1">DASH complex subunit</fullName>
    </submittedName>
</protein>